<dbReference type="Proteomes" id="UP001285908">
    <property type="component" value="Unassembled WGS sequence"/>
</dbReference>
<reference evidence="1 2" key="1">
    <citation type="journal article" date="2023" name="Mol. Phylogenet. Evol.">
        <title>Genome-scale phylogeny and comparative genomics of the fungal order Sordariales.</title>
        <authorList>
            <person name="Hensen N."/>
            <person name="Bonometti L."/>
            <person name="Westerberg I."/>
            <person name="Brannstrom I.O."/>
            <person name="Guillou S."/>
            <person name="Cros-Aarteil S."/>
            <person name="Calhoun S."/>
            <person name="Haridas S."/>
            <person name="Kuo A."/>
            <person name="Mondo S."/>
            <person name="Pangilinan J."/>
            <person name="Riley R."/>
            <person name="LaButti K."/>
            <person name="Andreopoulos B."/>
            <person name="Lipzen A."/>
            <person name="Chen C."/>
            <person name="Yan M."/>
            <person name="Daum C."/>
            <person name="Ng V."/>
            <person name="Clum A."/>
            <person name="Steindorff A."/>
            <person name="Ohm R.A."/>
            <person name="Martin F."/>
            <person name="Silar P."/>
            <person name="Natvig D.O."/>
            <person name="Lalanne C."/>
            <person name="Gautier V."/>
            <person name="Ament-Velasquez S.L."/>
            <person name="Kruys A."/>
            <person name="Hutchinson M.I."/>
            <person name="Powell A.J."/>
            <person name="Barry K."/>
            <person name="Miller A.N."/>
            <person name="Grigoriev I.V."/>
            <person name="Debuchy R."/>
            <person name="Gladieux P."/>
            <person name="Hiltunen Thoren M."/>
            <person name="Johannesson H."/>
        </authorList>
    </citation>
    <scope>NUCLEOTIDE SEQUENCE [LARGE SCALE GENOMIC DNA]</scope>
    <source>
        <strain evidence="1 2">FGSC 10403</strain>
    </source>
</reference>
<accession>A0AAJ0I585</accession>
<proteinExistence type="predicted"/>
<name>A0AAJ0I585_9PEZI</name>
<dbReference type="GeneID" id="87870324"/>
<dbReference type="RefSeq" id="XP_062691528.1">
    <property type="nucleotide sequence ID" value="XM_062832702.1"/>
</dbReference>
<organism evidence="1 2">
    <name type="scientific">Neurospora hispaniola</name>
    <dbReference type="NCBI Taxonomy" id="588809"/>
    <lineage>
        <taxon>Eukaryota</taxon>
        <taxon>Fungi</taxon>
        <taxon>Dikarya</taxon>
        <taxon>Ascomycota</taxon>
        <taxon>Pezizomycotina</taxon>
        <taxon>Sordariomycetes</taxon>
        <taxon>Sordariomycetidae</taxon>
        <taxon>Sordariales</taxon>
        <taxon>Sordariaceae</taxon>
        <taxon>Neurospora</taxon>
    </lineage>
</organism>
<dbReference type="EMBL" id="JAULSX010000005">
    <property type="protein sequence ID" value="KAK3490345.1"/>
    <property type="molecule type" value="Genomic_DNA"/>
</dbReference>
<keyword evidence="2" id="KW-1185">Reference proteome</keyword>
<protein>
    <submittedName>
        <fullName evidence="1">Uncharacterized protein</fullName>
    </submittedName>
</protein>
<sequence length="230" mass="26562">MLTTVPFDQYSSSQESADFRMNFFSMSMTEFPEVDLEKRPEAADRGEQIYIYIYIDIGPRRSSDDTPNPTSWKQPHPRLCFISAGPIELQVLTESTPSPFPVCRQFLGRWDKSGIVHHERHVHVETIPFVVPEDLILFTCPAQLLLRHRLPPCWQRQQPLYPWPSSWDTCPPTIHQLLPCTSSDIITSIIESPSRHAYTISVRACMTYSFFMTIYHGRDTCFASCFVTLL</sequence>
<evidence type="ECO:0000313" key="2">
    <source>
        <dbReference type="Proteomes" id="UP001285908"/>
    </source>
</evidence>
<gene>
    <name evidence="1" type="ORF">B0T23DRAFT_159642</name>
</gene>
<comment type="caution">
    <text evidence="1">The sequence shown here is derived from an EMBL/GenBank/DDBJ whole genome shotgun (WGS) entry which is preliminary data.</text>
</comment>
<dbReference type="AlphaFoldDB" id="A0AAJ0I585"/>
<evidence type="ECO:0000313" key="1">
    <source>
        <dbReference type="EMBL" id="KAK3490345.1"/>
    </source>
</evidence>